<name>A0ACB9IAM5_9ASTR</name>
<reference evidence="1 2" key="2">
    <citation type="journal article" date="2022" name="Mol. Ecol. Resour.">
        <title>The genomes of chicory, endive, great burdock and yacon provide insights into Asteraceae paleo-polyploidization history and plant inulin production.</title>
        <authorList>
            <person name="Fan W."/>
            <person name="Wang S."/>
            <person name="Wang H."/>
            <person name="Wang A."/>
            <person name="Jiang F."/>
            <person name="Liu H."/>
            <person name="Zhao H."/>
            <person name="Xu D."/>
            <person name="Zhang Y."/>
        </authorList>
    </citation>
    <scope>NUCLEOTIDE SEQUENCE [LARGE SCALE GENOMIC DNA]</scope>
    <source>
        <strain evidence="2">cv. Yunnan</strain>
        <tissue evidence="1">Leaves</tissue>
    </source>
</reference>
<evidence type="ECO:0000313" key="2">
    <source>
        <dbReference type="Proteomes" id="UP001056120"/>
    </source>
</evidence>
<dbReference type="EMBL" id="CM042026">
    <property type="protein sequence ID" value="KAI3805253.1"/>
    <property type="molecule type" value="Genomic_DNA"/>
</dbReference>
<organism evidence="1 2">
    <name type="scientific">Smallanthus sonchifolius</name>
    <dbReference type="NCBI Taxonomy" id="185202"/>
    <lineage>
        <taxon>Eukaryota</taxon>
        <taxon>Viridiplantae</taxon>
        <taxon>Streptophyta</taxon>
        <taxon>Embryophyta</taxon>
        <taxon>Tracheophyta</taxon>
        <taxon>Spermatophyta</taxon>
        <taxon>Magnoliopsida</taxon>
        <taxon>eudicotyledons</taxon>
        <taxon>Gunneridae</taxon>
        <taxon>Pentapetalae</taxon>
        <taxon>asterids</taxon>
        <taxon>campanulids</taxon>
        <taxon>Asterales</taxon>
        <taxon>Asteraceae</taxon>
        <taxon>Asteroideae</taxon>
        <taxon>Heliantheae alliance</taxon>
        <taxon>Millerieae</taxon>
        <taxon>Smallanthus</taxon>
    </lineage>
</organism>
<sequence length="426" mass="47355">MHLVNILFFLVSLSHDVLSQSLHFNTLVLPVTKDANTSLHKVSWWHNKPTWDRESYYLIDLDAPFAWKDCVVHRTKIPCLLEEGCRNTLYCEHPYCQEAHSYRNPICPSLNITAKYGCELCAVTVLNPISNTCKISQISFDMVDFYVTDGRNLYAGAFPGFSYPLLLSCAPSSLIRSLPKNVHGVAAFSWSNLAFPRQLYAFNMAHKFALCLPSSSSAPGVTFLGDGPFYFTPPNLDLRTILSYTPMIRKSSTSLGYYIKLNRISIKGTPIRLPSLKNESVKLSTIVPYTTLRSDIYNALVLGFSKAAKNIPRVKAVKPFSLCLKANAIGSFRTGFRVPNIDLQTQSGKVWTIPGDNSMKRTRNGAACLAFVDGGLGAKDAIVIGTFQMENIFLFFDLLNQKLGFSSSLLTRGTPCSSFNFTEIAV</sequence>
<evidence type="ECO:0000313" key="1">
    <source>
        <dbReference type="EMBL" id="KAI3805253.1"/>
    </source>
</evidence>
<dbReference type="Proteomes" id="UP001056120">
    <property type="component" value="Linkage Group LG09"/>
</dbReference>
<comment type="caution">
    <text evidence="1">The sequence shown here is derived from an EMBL/GenBank/DDBJ whole genome shotgun (WGS) entry which is preliminary data.</text>
</comment>
<reference evidence="2" key="1">
    <citation type="journal article" date="2022" name="Mol. Ecol. Resour.">
        <title>The genomes of chicory, endive, great burdock and yacon provide insights into Asteraceae palaeo-polyploidization history and plant inulin production.</title>
        <authorList>
            <person name="Fan W."/>
            <person name="Wang S."/>
            <person name="Wang H."/>
            <person name="Wang A."/>
            <person name="Jiang F."/>
            <person name="Liu H."/>
            <person name="Zhao H."/>
            <person name="Xu D."/>
            <person name="Zhang Y."/>
        </authorList>
    </citation>
    <scope>NUCLEOTIDE SEQUENCE [LARGE SCALE GENOMIC DNA]</scope>
    <source>
        <strain evidence="2">cv. Yunnan</strain>
    </source>
</reference>
<gene>
    <name evidence="1" type="ORF">L1987_27462</name>
</gene>
<accession>A0ACB9IAM5</accession>
<keyword evidence="2" id="KW-1185">Reference proteome</keyword>
<protein>
    <submittedName>
        <fullName evidence="1">Uncharacterized protein</fullName>
    </submittedName>
</protein>
<proteinExistence type="predicted"/>